<evidence type="ECO:0000259" key="5">
    <source>
        <dbReference type="Pfam" id="PF13193"/>
    </source>
</evidence>
<protein>
    <submittedName>
        <fullName evidence="6">Fatty-acyl-CoA synthase</fullName>
    </submittedName>
</protein>
<dbReference type="InterPro" id="IPR025110">
    <property type="entry name" value="AMP-bd_C"/>
</dbReference>
<feature type="domain" description="AMP-dependent synthetase/ligase" evidence="4">
    <location>
        <begin position="72"/>
        <end position="421"/>
    </location>
</feature>
<dbReference type="Gene3D" id="3.30.300.30">
    <property type="match status" value="1"/>
</dbReference>
<dbReference type="InterPro" id="IPR000873">
    <property type="entry name" value="AMP-dep_synth/lig_dom"/>
</dbReference>
<dbReference type="GO" id="GO:0031956">
    <property type="term" value="F:medium-chain fatty acid-CoA ligase activity"/>
    <property type="evidence" value="ECO:0007669"/>
    <property type="project" value="TreeGrafter"/>
</dbReference>
<organism evidence="6 7">
    <name type="scientific">Actinokineospora globicatena</name>
    <dbReference type="NCBI Taxonomy" id="103729"/>
    <lineage>
        <taxon>Bacteria</taxon>
        <taxon>Bacillati</taxon>
        <taxon>Actinomycetota</taxon>
        <taxon>Actinomycetes</taxon>
        <taxon>Pseudonocardiales</taxon>
        <taxon>Pseudonocardiaceae</taxon>
        <taxon>Actinokineospora</taxon>
    </lineage>
</organism>
<gene>
    <name evidence="6" type="ORF">Aglo03_46210</name>
</gene>
<evidence type="ECO:0000259" key="4">
    <source>
        <dbReference type="Pfam" id="PF00501"/>
    </source>
</evidence>
<comment type="similarity">
    <text evidence="1">Belongs to the ATP-dependent AMP-binding enzyme family.</text>
</comment>
<evidence type="ECO:0000256" key="1">
    <source>
        <dbReference type="ARBA" id="ARBA00006432"/>
    </source>
</evidence>
<sequence>MLPSGNTCWEAPVSEYLTRVRDLVAKVPTALRSVEVMRQAGLVPLSRPDHVLGSMIAMRRLGPIAGAARIAATRDDAAIGLVDERGSLTFAQLDRRSNALARAFAERGVTADSVVALLARDHRGAVETMLAASKLGARLLLMNTGFARPQLVDVAEREGVTVFVHDQEFTPLVDALPGSVSSYLAWVDEPAGESLEDLIANTDDRAVPLPRQPGGMVLLTSGTTGTPKGAPRQVRSPLAAAQFLDRIPLRTGEATVLAAPLFHATGFSQFIISFALGSRVVLRRRFDPEATLAAIAEHRATALVLVPTMLQRVLDLGDDVISRYDTTSLRIVFTAGSALSPELGNRATRVFGDVVHNLYGSTEVSVASVATPQDWREAPGTVGKPPVGCKVALYDADGKPVTAPEVTGRVFAGSGLAFGGYTDGRHKEVIGGLLSTGDVGHFDAAGRLFIDGRDDDMIVSGGENVFPGEIENLLVAHPGVVEAAVLGVADAEFGQRLKAYVVLAPGASVSAEELREHVRANLARFKVPREVVFLAELPRNATGKLVRKELG</sequence>
<dbReference type="AlphaFoldDB" id="A0A9W6QS57"/>
<dbReference type="Proteomes" id="UP001165042">
    <property type="component" value="Unassembled WGS sequence"/>
</dbReference>
<dbReference type="InterPro" id="IPR042099">
    <property type="entry name" value="ANL_N_sf"/>
</dbReference>
<feature type="domain" description="AMP-binding enzyme C-terminal" evidence="5">
    <location>
        <begin position="469"/>
        <end position="544"/>
    </location>
</feature>
<dbReference type="EMBL" id="BSSD01000007">
    <property type="protein sequence ID" value="GLW93805.1"/>
    <property type="molecule type" value="Genomic_DNA"/>
</dbReference>
<dbReference type="PANTHER" id="PTHR43201">
    <property type="entry name" value="ACYL-COA SYNTHETASE"/>
    <property type="match status" value="1"/>
</dbReference>
<keyword evidence="7" id="KW-1185">Reference proteome</keyword>
<feature type="region of interest" description="Disordered" evidence="3">
    <location>
        <begin position="211"/>
        <end position="232"/>
    </location>
</feature>
<dbReference type="FunFam" id="3.30.300.30:FF:000008">
    <property type="entry name" value="2,3-dihydroxybenzoate-AMP ligase"/>
    <property type="match status" value="1"/>
</dbReference>
<dbReference type="InterPro" id="IPR045851">
    <property type="entry name" value="AMP-bd_C_sf"/>
</dbReference>
<dbReference type="PROSITE" id="PS00455">
    <property type="entry name" value="AMP_BINDING"/>
    <property type="match status" value="1"/>
</dbReference>
<dbReference type="PANTHER" id="PTHR43201:SF5">
    <property type="entry name" value="MEDIUM-CHAIN ACYL-COA LIGASE ACSF2, MITOCHONDRIAL"/>
    <property type="match status" value="1"/>
</dbReference>
<evidence type="ECO:0000313" key="6">
    <source>
        <dbReference type="EMBL" id="GLW93805.1"/>
    </source>
</evidence>
<dbReference type="GO" id="GO:0006631">
    <property type="term" value="P:fatty acid metabolic process"/>
    <property type="evidence" value="ECO:0007669"/>
    <property type="project" value="TreeGrafter"/>
</dbReference>
<evidence type="ECO:0000313" key="7">
    <source>
        <dbReference type="Proteomes" id="UP001165042"/>
    </source>
</evidence>
<dbReference type="Pfam" id="PF13193">
    <property type="entry name" value="AMP-binding_C"/>
    <property type="match status" value="1"/>
</dbReference>
<dbReference type="SUPFAM" id="SSF56801">
    <property type="entry name" value="Acetyl-CoA synthetase-like"/>
    <property type="match status" value="1"/>
</dbReference>
<keyword evidence="2" id="KW-0436">Ligase</keyword>
<dbReference type="CDD" id="cd04433">
    <property type="entry name" value="AFD_class_I"/>
    <property type="match status" value="1"/>
</dbReference>
<evidence type="ECO:0000256" key="2">
    <source>
        <dbReference type="ARBA" id="ARBA00022598"/>
    </source>
</evidence>
<dbReference type="InterPro" id="IPR020845">
    <property type="entry name" value="AMP-binding_CS"/>
</dbReference>
<comment type="caution">
    <text evidence="6">The sequence shown here is derived from an EMBL/GenBank/DDBJ whole genome shotgun (WGS) entry which is preliminary data.</text>
</comment>
<proteinExistence type="inferred from homology"/>
<dbReference type="Pfam" id="PF00501">
    <property type="entry name" value="AMP-binding"/>
    <property type="match status" value="1"/>
</dbReference>
<evidence type="ECO:0000256" key="3">
    <source>
        <dbReference type="SAM" id="MobiDB-lite"/>
    </source>
</evidence>
<name>A0A9W6QS57_9PSEU</name>
<accession>A0A9W6QS57</accession>
<reference evidence="6" key="1">
    <citation type="submission" date="2023-02" db="EMBL/GenBank/DDBJ databases">
        <title>Actinokineospora globicatena NBRC 15670.</title>
        <authorList>
            <person name="Ichikawa N."/>
            <person name="Sato H."/>
            <person name="Tonouchi N."/>
        </authorList>
    </citation>
    <scope>NUCLEOTIDE SEQUENCE</scope>
    <source>
        <strain evidence="6">NBRC 15670</strain>
    </source>
</reference>
<dbReference type="Gene3D" id="3.40.50.12780">
    <property type="entry name" value="N-terminal domain of ligase-like"/>
    <property type="match status" value="1"/>
</dbReference>